<dbReference type="Gene3D" id="2.60.40.10">
    <property type="entry name" value="Immunoglobulins"/>
    <property type="match status" value="2"/>
</dbReference>
<organism evidence="1 2">
    <name type="scientific">Candidatus Lloydbacteria bacterium RIFCSPHIGHO2_02_FULL_54_17</name>
    <dbReference type="NCBI Taxonomy" id="1798664"/>
    <lineage>
        <taxon>Bacteria</taxon>
        <taxon>Candidatus Lloydiibacteriota</taxon>
    </lineage>
</organism>
<reference evidence="1 2" key="1">
    <citation type="journal article" date="2016" name="Nat. Commun.">
        <title>Thousands of microbial genomes shed light on interconnected biogeochemical processes in an aquifer system.</title>
        <authorList>
            <person name="Anantharaman K."/>
            <person name="Brown C.T."/>
            <person name="Hug L.A."/>
            <person name="Sharon I."/>
            <person name="Castelle C.J."/>
            <person name="Probst A.J."/>
            <person name="Thomas B.C."/>
            <person name="Singh A."/>
            <person name="Wilkins M.J."/>
            <person name="Karaoz U."/>
            <person name="Brodie E.L."/>
            <person name="Williams K.H."/>
            <person name="Hubbard S.S."/>
            <person name="Banfield J.F."/>
        </authorList>
    </citation>
    <scope>NUCLEOTIDE SEQUENCE [LARGE SCALE GENOMIC DNA]</scope>
</reference>
<name>A0A1G2DF35_9BACT</name>
<dbReference type="InterPro" id="IPR013783">
    <property type="entry name" value="Ig-like_fold"/>
</dbReference>
<dbReference type="CDD" id="cd15482">
    <property type="entry name" value="Sialidase_non-viral"/>
    <property type="match status" value="1"/>
</dbReference>
<comment type="caution">
    <text evidence="1">The sequence shown here is derived from an EMBL/GenBank/DDBJ whole genome shotgun (WGS) entry which is preliminary data.</text>
</comment>
<evidence type="ECO:0000313" key="1">
    <source>
        <dbReference type="EMBL" id="OGZ12153.1"/>
    </source>
</evidence>
<evidence type="ECO:0008006" key="3">
    <source>
        <dbReference type="Google" id="ProtNLM"/>
    </source>
</evidence>
<dbReference type="Proteomes" id="UP000178636">
    <property type="component" value="Unassembled WGS sequence"/>
</dbReference>
<gene>
    <name evidence="1" type="ORF">A3C93_00660</name>
</gene>
<accession>A0A1G2DF35</accession>
<sequence>MLNTPTSGNPGWQSFTIDRTPPQFQVNFLSGTSDQKIYITGRSYDALSGVASTEVFFDGVSIPQNCATNSVGCWYGPFPAGSSHTYSGYAVDRAGNRTDVPLTTVIIPAPTIVAGLSATVSSGASPLATTLTATTTGDAKGPVDFSFWWDCNNPTTDVSVASGLCGTLPPTPSLGTCATNASGATCFQIPERSHVAPSSENTYRVEALVVDATAVYSGAMNWNTPGVCVGLFCGRIEKYDINSLSLTPAFGGGGVIHWGPSPYGGNQRDKVGAMTTDGSFLYSAGTTAFNGSCTNICGLLEKRDKSTGALVAGFGTGGVIAIPSTTPGSRYTWLASVIVEGSTLYVGGTFSGSGCPVGINACGFIQTRNSTTGALVSTYFFPYGSNSSLVSMVVVGNDIFALLNQSDGCPTGAYPISCSRIVKIDKSTGALNPGFGTGGTVSLNPSGSSYDGYGMVVDGGAIYMTGQEHNTTANGGCPWASFADCRYRTEKRDAATGALVSSFGTGGILLSAFGGQSYLNRGSNYPVGIAVDASGLYLIGYKNGLHQLEKRDKISGALFPNFMNGGLLNFNNPPARDRNGYFDRITLDGEYLYLAGYQPDTSGGWSGLAWRTDKRRLVDGALVWVDTPHTYSASGIYTAKVIAKQGTAAPAEARKNINVGGVAPPPPPPPPTATVSYSPASISSGGMSTPSYSSANTTNCDVYVSASFATLWDIGNKIVTGGSTSFSWGSSGPYFADEFRGVRCMSLSGGSGVTWAPQSAVGNDDWWEDVAYGNGIFVAVGSDFGGNRIITSPDGINWTPRNVTSTSYGWSDVAFGNGLFVAVSAYSPDRVMTSPDGINWTVRSAAGDNDEWDAVTFANGLFVAVGHFGDHRVMTSPDGINWTGRSAAGNNDWWYGVAYGNGIFAAVGASGDRVMTSPDGINWTVRSAAGDNDFWYDVVYGNGVFVAVATGASGDHVMTSPDGITWTPRTAAGDNDTWLGVTYGNGLFVAVSCGGSAGCGAVGDRVMTSPDGITWTVLSAAGDNDAWRGVTYGNGTFAVVGAGTSAVDHIMISSGGGITWTARTSAANNQWMDITYGNGIFVAVSQSGTGNRVMTSPDGVTWTARSSAANNLWTSVAYGNGRFVAVACGVSGALCNSTVGNRVMTSLDNVVQASAQLTVAVVSAPDLTASAPTPSGAIVGVPITFASTISNIGSASTDAGAPSFWGTSYLRTDPDRVFSATVFDASAGVLYAGVSVSASIYRCDINTRCDSSTDWTLSFDSPDTYIESLVVDAVSGTVYAGTSLNGLIYRCPTSSGCDAATDWSQVFDSPIVGSIAIRTFTIDHGNRVLYAAAGFNDGVIYRCALITGCDAQTDWSVAFDTTENDVYSIVYDPANAVLYAGTYPSGFIYRCPTSTDCDAAGDWSVAYDSPQSRVLSLEVDAINGVLYAGTRDNGVIYRCPTSSDCDAAGDWSVAYDSTESEVMTLGFGGTGNYLYAGTYPSAFIYRCPTSSDCDAAGDWALFRDTPQINVHSFSFAGESVFVGTGSGSTGIIYRYGPGPTFRSFFQVASAPAGGGTIIDLAPSTVSMLAAGSSEATTSPAYTFTAAGTYSVRACADKSSAGDTGTITESDEGNNCGPWTNVVVASSGPSITTGPATGVTTVSATLNATLVSGAPATGWFRYGTVDPGVCNNTFGTQTSTRNLNNNQSFNRSTSGLLPNTVYYFCAIAQNTDGSGFGSVLSFTTPVANPRLRVTPAQQNYGDVFTDTTDDRNFTIENIGDPGSILYGTATSDNTAYFTCIVGCDYSLAGILEGTTRTVTIRFAPGSTLGLIQGNITFTGTNTVPPSPLVRPVLGNGVLPISVSNLNFGNVVLNRPKELNLTVTNYGSVSYGADDLVLPPDFICVAGCPLMLTPGSHIVTIRFVPSVLGDRSGMARLQNHPTVTFQVNGAGVPPTFKFQDQ</sequence>
<dbReference type="EMBL" id="MHLO01000023">
    <property type="protein sequence ID" value="OGZ12153.1"/>
    <property type="molecule type" value="Genomic_DNA"/>
</dbReference>
<proteinExistence type="predicted"/>
<dbReference type="SUPFAM" id="SSF50939">
    <property type="entry name" value="Sialidases"/>
    <property type="match status" value="2"/>
</dbReference>
<evidence type="ECO:0000313" key="2">
    <source>
        <dbReference type="Proteomes" id="UP000178636"/>
    </source>
</evidence>
<protein>
    <recommendedName>
        <fullName evidence="3">Fibronectin type-III domain-containing protein</fullName>
    </recommendedName>
</protein>
<dbReference type="InterPro" id="IPR036278">
    <property type="entry name" value="Sialidase_sf"/>
</dbReference>
<dbReference type="STRING" id="1798664.A3C93_00660"/>
<dbReference type="SUPFAM" id="SSF63829">
    <property type="entry name" value="Calcium-dependent phosphotriesterase"/>
    <property type="match status" value="1"/>
</dbReference>